<keyword evidence="4 6" id="KW-0472">Membrane</keyword>
<feature type="transmembrane region" description="Helical" evidence="6">
    <location>
        <begin position="410"/>
        <end position="429"/>
    </location>
</feature>
<proteinExistence type="predicted"/>
<organism evidence="7 8">
    <name type="scientific">Sinosporangium album</name>
    <dbReference type="NCBI Taxonomy" id="504805"/>
    <lineage>
        <taxon>Bacteria</taxon>
        <taxon>Bacillati</taxon>
        <taxon>Actinomycetota</taxon>
        <taxon>Actinomycetes</taxon>
        <taxon>Streptosporangiales</taxon>
        <taxon>Streptosporangiaceae</taxon>
        <taxon>Sinosporangium</taxon>
    </lineage>
</organism>
<dbReference type="PANTHER" id="PTHR47704">
    <property type="entry name" value="POTASSIUM TRANSPORTER KIMA"/>
    <property type="match status" value="1"/>
</dbReference>
<dbReference type="Proteomes" id="UP000198923">
    <property type="component" value="Unassembled WGS sequence"/>
</dbReference>
<evidence type="ECO:0000313" key="8">
    <source>
        <dbReference type="Proteomes" id="UP000198923"/>
    </source>
</evidence>
<evidence type="ECO:0000256" key="6">
    <source>
        <dbReference type="SAM" id="Phobius"/>
    </source>
</evidence>
<keyword evidence="3 6" id="KW-1133">Transmembrane helix</keyword>
<reference evidence="7 8" key="1">
    <citation type="submission" date="2016-10" db="EMBL/GenBank/DDBJ databases">
        <authorList>
            <person name="de Groot N.N."/>
        </authorList>
    </citation>
    <scope>NUCLEOTIDE SEQUENCE [LARGE SCALE GENOMIC DNA]</scope>
    <source>
        <strain evidence="7 8">CPCC 201354</strain>
    </source>
</reference>
<feature type="transmembrane region" description="Helical" evidence="6">
    <location>
        <begin position="255"/>
        <end position="274"/>
    </location>
</feature>
<evidence type="ECO:0000256" key="2">
    <source>
        <dbReference type="ARBA" id="ARBA00022692"/>
    </source>
</evidence>
<accession>A0A1G7UZ40</accession>
<dbReference type="Gene3D" id="1.20.1740.10">
    <property type="entry name" value="Amino acid/polyamine transporter I"/>
    <property type="match status" value="1"/>
</dbReference>
<dbReference type="Pfam" id="PF13520">
    <property type="entry name" value="AA_permease_2"/>
    <property type="match status" value="1"/>
</dbReference>
<evidence type="ECO:0000256" key="1">
    <source>
        <dbReference type="ARBA" id="ARBA00004141"/>
    </source>
</evidence>
<dbReference type="EMBL" id="FNCN01000005">
    <property type="protein sequence ID" value="SDG52793.1"/>
    <property type="molecule type" value="Genomic_DNA"/>
</dbReference>
<feature type="transmembrane region" description="Helical" evidence="6">
    <location>
        <begin position="300"/>
        <end position="328"/>
    </location>
</feature>
<dbReference type="PANTHER" id="PTHR47704:SF1">
    <property type="entry name" value="POTASSIUM TRANSPORTER KIMA"/>
    <property type="match status" value="1"/>
</dbReference>
<dbReference type="OrthoDB" id="9759676at2"/>
<keyword evidence="8" id="KW-1185">Reference proteome</keyword>
<feature type="transmembrane region" description="Helical" evidence="6">
    <location>
        <begin position="374"/>
        <end position="398"/>
    </location>
</feature>
<dbReference type="RefSeq" id="WP_093169359.1">
    <property type="nucleotide sequence ID" value="NZ_FNCN01000005.1"/>
</dbReference>
<feature type="region of interest" description="Disordered" evidence="5">
    <location>
        <begin position="1"/>
        <end position="23"/>
    </location>
</feature>
<sequence length="610" mass="64195">MSTTTSSTSSPPPPAPAPDRAAAGDRHRLTVVGGLAALSLDAMASVAYGPEAIVLVLALAGGAGMGFTLPVTLAIALLLAVLTFSYRQVIAAFPDGGGAYGVAKAHLGRRAGLVAAASLIIDYVLNVAVSVAAGVAALTSAFPGLLPYTTVLCLLVLAVITAVNYRGIAHSARAFIVPTVIYVGAIVTVIAAGVLRGSPAVAADPAAQAQVVETVGVLLLLKAFANGCASLTGVEAIANAVPSFKRPRVRHAQRAEVALGGLLAVMLIGIAVVIEKFSIRPVEGVTVLAQVTQASLGDGALFYLVQFSTVVLLALAANTSFGGLPVLAHLLAKDNNLPHLFALRAERQVHRYGIAFLAVTSAILLVIAQGEMNLLVPLFAIGVFVGFTLSQFGMVRHWLGARPRGWRARVALNGGGALLTAVAAVVVTVTKFGEGGWLIVVTLPLLVVMMEGVNRAYTRFGDRLELGRTPVPPRPRRSVAVVPVHTVNRLTHDALAAALSLGDRVVAVNIAHPEDEGAARAFVEEWERWHPDVELVQLFDAHFRLAEPLVTYLSAVPESQVFVLIAEIEPERFWQRVLQNQRGGVLARALRRRTDAVVCRMRFRIGHLPS</sequence>
<feature type="transmembrane region" description="Helical" evidence="6">
    <location>
        <begin position="349"/>
        <end position="368"/>
    </location>
</feature>
<evidence type="ECO:0000256" key="4">
    <source>
        <dbReference type="ARBA" id="ARBA00023136"/>
    </source>
</evidence>
<evidence type="ECO:0000256" key="3">
    <source>
        <dbReference type="ARBA" id="ARBA00022989"/>
    </source>
</evidence>
<feature type="transmembrane region" description="Helical" evidence="6">
    <location>
        <begin position="175"/>
        <end position="195"/>
    </location>
</feature>
<feature type="transmembrane region" description="Helical" evidence="6">
    <location>
        <begin position="215"/>
        <end position="234"/>
    </location>
</feature>
<dbReference type="STRING" id="504805.SAMN05421505_10541"/>
<gene>
    <name evidence="7" type="ORF">SAMN05421505_10541</name>
</gene>
<comment type="subcellular location">
    <subcellularLocation>
        <location evidence="1">Membrane</location>
        <topology evidence="1">Multi-pass membrane protein</topology>
    </subcellularLocation>
</comment>
<dbReference type="InterPro" id="IPR053153">
    <property type="entry name" value="APC_K+_Transporter"/>
</dbReference>
<dbReference type="AlphaFoldDB" id="A0A1G7UZ40"/>
<dbReference type="GO" id="GO:0016020">
    <property type="term" value="C:membrane"/>
    <property type="evidence" value="ECO:0007669"/>
    <property type="project" value="UniProtKB-SubCell"/>
</dbReference>
<protein>
    <submittedName>
        <fullName evidence="7">Amino acid transporter</fullName>
    </submittedName>
</protein>
<feature type="transmembrane region" description="Helical" evidence="6">
    <location>
        <begin position="145"/>
        <end position="163"/>
    </location>
</feature>
<name>A0A1G7UZ40_9ACTN</name>
<dbReference type="InterPro" id="IPR002293">
    <property type="entry name" value="AA/rel_permease1"/>
</dbReference>
<feature type="transmembrane region" description="Helical" evidence="6">
    <location>
        <begin position="54"/>
        <end position="82"/>
    </location>
</feature>
<evidence type="ECO:0000256" key="5">
    <source>
        <dbReference type="SAM" id="MobiDB-lite"/>
    </source>
</evidence>
<feature type="transmembrane region" description="Helical" evidence="6">
    <location>
        <begin position="113"/>
        <end position="139"/>
    </location>
</feature>
<feature type="transmembrane region" description="Helical" evidence="6">
    <location>
        <begin position="29"/>
        <end position="48"/>
    </location>
</feature>
<dbReference type="GO" id="GO:0022857">
    <property type="term" value="F:transmembrane transporter activity"/>
    <property type="evidence" value="ECO:0007669"/>
    <property type="project" value="InterPro"/>
</dbReference>
<feature type="transmembrane region" description="Helical" evidence="6">
    <location>
        <begin position="435"/>
        <end position="453"/>
    </location>
</feature>
<evidence type="ECO:0000313" key="7">
    <source>
        <dbReference type="EMBL" id="SDG52793.1"/>
    </source>
</evidence>
<keyword evidence="2 6" id="KW-0812">Transmembrane</keyword>